<reference evidence="5 6" key="1">
    <citation type="journal article" date="2020" name="J. Phycol.">
        <title>Comparative genome analysis reveals Cyanidiococcus gen. nov., a new extremophilic red algal genus sister to Cyanidioschyzon (Cyanidioschyzonaceae, Rhodophyta).</title>
        <authorList>
            <person name="Liu S.-L."/>
            <person name="Chiang Y.-R."/>
            <person name="Yoon H.S."/>
            <person name="Fu H.-Y."/>
        </authorList>
    </citation>
    <scope>NUCLEOTIDE SEQUENCE [LARGE SCALE GENOMIC DNA]</scope>
    <source>
        <strain evidence="5 6">THAL066</strain>
    </source>
</reference>
<dbReference type="SUPFAM" id="SSF110857">
    <property type="entry name" value="Gamma-glutamyl cyclotransferase-like"/>
    <property type="match status" value="1"/>
</dbReference>
<dbReference type="InterPro" id="IPR045038">
    <property type="entry name" value="AIG2-like"/>
</dbReference>
<dbReference type="InterPro" id="IPR009288">
    <property type="entry name" value="AIG2-like_dom"/>
</dbReference>
<organism evidence="5 6">
    <name type="scientific">Cyanidiococcus yangmingshanensis</name>
    <dbReference type="NCBI Taxonomy" id="2690220"/>
    <lineage>
        <taxon>Eukaryota</taxon>
        <taxon>Rhodophyta</taxon>
        <taxon>Bangiophyceae</taxon>
        <taxon>Cyanidiales</taxon>
        <taxon>Cyanidiaceae</taxon>
        <taxon>Cyanidiococcus</taxon>
    </lineage>
</organism>
<dbReference type="InterPro" id="IPR036568">
    <property type="entry name" value="GGCT-like_sf"/>
</dbReference>
<evidence type="ECO:0000256" key="2">
    <source>
        <dbReference type="ARBA" id="ARBA00022679"/>
    </source>
</evidence>
<protein>
    <recommendedName>
        <fullName evidence="3">Putative gamma-glutamylcyclotransferase</fullName>
    </recommendedName>
</protein>
<dbReference type="Pfam" id="PF06094">
    <property type="entry name" value="GGACT"/>
    <property type="match status" value="1"/>
</dbReference>
<dbReference type="InterPro" id="IPR029063">
    <property type="entry name" value="SAM-dependent_MTases_sf"/>
</dbReference>
<dbReference type="EMBL" id="VWRR01000012">
    <property type="protein sequence ID" value="KAF6001992.1"/>
    <property type="molecule type" value="Genomic_DNA"/>
</dbReference>
<sequence length="769" mass="83918">MSVDWTIDYERYLLAKESIDDRSIHPELWRRFEGYLHEILGQRVENATAQLPVQIVDVGAGLGSLLFRLLAHWQRPEVRSIVSTSCRGVRYWAIDQKAWLLRALLERLQALATAVDGDWCIQQIDFMSDSDAVSDHSGGMSTRCMAGSALHRAEDELFRSTRAERKQPEAHQVLAEGPTKTNTPVYAHPPASDVLSSSASELKRDLVGMNRTHHTGLAYPAVAGRRTDDLVDRFPNESTRTCAVECGPMGTSSEQPIPCIESETAPVSEIEGERHDLKMVGSALILAKGQHNGFYIDLRCLQGDALEFCVGHPQCAEVLWASSFFDLLLGDVDGPDTTDCELGRSLPLFLKVLKKDGMFYFPLHYDGTTYWEPSFAPSSAEDAAERYVLAAFHRSMGDMFSGRSGQALLHVLQRLSATESGSHDMLAGVAAGTQAIDSERPCSGPAGLWKKDVSATDPSVCGDTASSDPNSSITAAAMQRMTLQPRVLWAAPSTWFVQPFAGLGVYLPSTDAYFLECILKFVGGTAWVQAQTTKERVSVEHWFHCRFAQQQQGILTYVAHNMDLMGMMMQPGTLDLPDTGLETAVSRYSSAPITRSVSLHPSIPGGKRPGSKTEPAGVFSYGTLQSAKVLESILGRVPQSIPAALYGYQIYGVCGESYPAIAAVSNAFDTSSGPVAGKLLVGLSAEELALLDAYEGPQYRKLVAPVHLAPAGISAEAYVYVWCASASDLVDLPDGRWDIHHWIQCYEGAFCTENAEWISSLVKEKSLSS</sequence>
<evidence type="ECO:0000259" key="4">
    <source>
        <dbReference type="Pfam" id="PF06094"/>
    </source>
</evidence>
<evidence type="ECO:0000256" key="3">
    <source>
        <dbReference type="ARBA" id="ARBA00030602"/>
    </source>
</evidence>
<dbReference type="Proteomes" id="UP000530660">
    <property type="component" value="Unassembled WGS sequence"/>
</dbReference>
<keyword evidence="6" id="KW-1185">Reference proteome</keyword>
<feature type="domain" description="Gamma-glutamylcyclotransferase AIG2-like" evidence="4">
    <location>
        <begin position="618"/>
        <end position="738"/>
    </location>
</feature>
<evidence type="ECO:0000313" key="5">
    <source>
        <dbReference type="EMBL" id="KAF6001992.1"/>
    </source>
</evidence>
<comment type="caution">
    <text evidence="5">The sequence shown here is derived from an EMBL/GenBank/DDBJ whole genome shotgun (WGS) entry which is preliminary data.</text>
</comment>
<gene>
    <name evidence="5" type="ORF">F1559_002841</name>
</gene>
<keyword evidence="2" id="KW-0808">Transferase</keyword>
<dbReference type="PANTHER" id="PTHR31544:SF2">
    <property type="entry name" value="AIG2-LIKE PROTEIN D"/>
    <property type="match status" value="1"/>
</dbReference>
<dbReference type="Gene3D" id="3.10.490.10">
    <property type="entry name" value="Gamma-glutamyl cyclotransferase-like"/>
    <property type="match status" value="1"/>
</dbReference>
<accession>A0A7J7IFW2</accession>
<dbReference type="CDD" id="cd06661">
    <property type="entry name" value="GGCT_like"/>
    <property type="match status" value="1"/>
</dbReference>
<proteinExistence type="inferred from homology"/>
<dbReference type="AlphaFoldDB" id="A0A7J7IFW2"/>
<comment type="similarity">
    <text evidence="1">Belongs to the gamma-glutamylcyclotransferase family.</text>
</comment>
<dbReference type="InterPro" id="IPR013024">
    <property type="entry name" value="GGCT-like"/>
</dbReference>
<name>A0A7J7IFW2_9RHOD</name>
<dbReference type="PANTHER" id="PTHR31544">
    <property type="entry name" value="AIG2-LIKE PROTEIN D"/>
    <property type="match status" value="1"/>
</dbReference>
<dbReference type="SUPFAM" id="SSF53335">
    <property type="entry name" value="S-adenosyl-L-methionine-dependent methyltransferases"/>
    <property type="match status" value="1"/>
</dbReference>
<dbReference type="OrthoDB" id="1044435at2759"/>
<dbReference type="GO" id="GO:0016740">
    <property type="term" value="F:transferase activity"/>
    <property type="evidence" value="ECO:0007669"/>
    <property type="project" value="UniProtKB-KW"/>
</dbReference>
<evidence type="ECO:0000313" key="6">
    <source>
        <dbReference type="Proteomes" id="UP000530660"/>
    </source>
</evidence>
<evidence type="ECO:0000256" key="1">
    <source>
        <dbReference type="ARBA" id="ARBA00008861"/>
    </source>
</evidence>